<evidence type="ECO:0008006" key="2">
    <source>
        <dbReference type="Google" id="ProtNLM"/>
    </source>
</evidence>
<protein>
    <recommendedName>
        <fullName evidence="2">DUF362 domain-containing protein</fullName>
    </recommendedName>
</protein>
<dbReference type="EMBL" id="BARV01019236">
    <property type="protein sequence ID" value="GAI28690.1"/>
    <property type="molecule type" value="Genomic_DNA"/>
</dbReference>
<gene>
    <name evidence="1" type="ORF">S06H3_32355</name>
</gene>
<proteinExistence type="predicted"/>
<name>X1NPF4_9ZZZZ</name>
<sequence length="77" mass="8654">MDKLVDRQERESTSLKDAKLRNATVSIVRAHDYDCAQIYEAVKEGIELIGGLERVIKPGSRVFVKINHLPPPSPPEK</sequence>
<reference evidence="1" key="1">
    <citation type="journal article" date="2014" name="Front. Microbiol.">
        <title>High frequency of phylogenetically diverse reductive dehalogenase-homologous genes in deep subseafloor sedimentary metagenomes.</title>
        <authorList>
            <person name="Kawai M."/>
            <person name="Futagami T."/>
            <person name="Toyoda A."/>
            <person name="Takaki Y."/>
            <person name="Nishi S."/>
            <person name="Hori S."/>
            <person name="Arai W."/>
            <person name="Tsubouchi T."/>
            <person name="Morono Y."/>
            <person name="Uchiyama I."/>
            <person name="Ito T."/>
            <person name="Fujiyama A."/>
            <person name="Inagaki F."/>
            <person name="Takami H."/>
        </authorList>
    </citation>
    <scope>NUCLEOTIDE SEQUENCE</scope>
    <source>
        <strain evidence="1">Expedition CK06-06</strain>
    </source>
</reference>
<feature type="non-terminal residue" evidence="1">
    <location>
        <position position="77"/>
    </location>
</feature>
<organism evidence="1">
    <name type="scientific">marine sediment metagenome</name>
    <dbReference type="NCBI Taxonomy" id="412755"/>
    <lineage>
        <taxon>unclassified sequences</taxon>
        <taxon>metagenomes</taxon>
        <taxon>ecological metagenomes</taxon>
    </lineage>
</organism>
<accession>X1NPF4</accession>
<dbReference type="AlphaFoldDB" id="X1NPF4"/>
<evidence type="ECO:0000313" key="1">
    <source>
        <dbReference type="EMBL" id="GAI28690.1"/>
    </source>
</evidence>
<comment type="caution">
    <text evidence="1">The sequence shown here is derived from an EMBL/GenBank/DDBJ whole genome shotgun (WGS) entry which is preliminary data.</text>
</comment>